<dbReference type="NCBIfam" id="TIGR04511">
    <property type="entry name" value="SagB_rel_DH_2"/>
    <property type="match status" value="1"/>
</dbReference>
<dbReference type="InterPro" id="IPR052544">
    <property type="entry name" value="Bacteriocin_Proc_Enz"/>
</dbReference>
<dbReference type="Proteomes" id="UP000008632">
    <property type="component" value="Chromosome"/>
</dbReference>
<reference evidence="2 3" key="1">
    <citation type="submission" date="2011-01" db="EMBL/GenBank/DDBJ databases">
        <title>Complete sequence of Pseudoxanthomonas suwonensis 11-1.</title>
        <authorList>
            <consortium name="US DOE Joint Genome Institute"/>
            <person name="Lucas S."/>
            <person name="Copeland A."/>
            <person name="Lapidus A."/>
            <person name="Cheng J.-F."/>
            <person name="Goodwin L."/>
            <person name="Pitluck S."/>
            <person name="Teshima H."/>
            <person name="Detter J.C."/>
            <person name="Han C."/>
            <person name="Tapia R."/>
            <person name="Land M."/>
            <person name="Hauser L."/>
            <person name="Kyrpides N."/>
            <person name="Ivanova N."/>
            <person name="Ovchinnikova G."/>
            <person name="Siebers A.K."/>
            <person name="Allgaier M."/>
            <person name="Thelen M.P."/>
            <person name="Hugenholtz P."/>
            <person name="Gladden J."/>
            <person name="Woyke T."/>
        </authorList>
    </citation>
    <scope>NUCLEOTIDE SEQUENCE [LARGE SCALE GENOMIC DNA]</scope>
    <source>
        <strain evidence="3">11-1</strain>
    </source>
</reference>
<dbReference type="STRING" id="743721.Psesu_0143"/>
<accession>E6WPQ0</accession>
<dbReference type="InterPro" id="IPR030965">
    <property type="entry name" value="SagB-rel_DH_2"/>
</dbReference>
<dbReference type="AlphaFoldDB" id="E6WPQ0"/>
<dbReference type="eggNOG" id="COG0778">
    <property type="taxonomic scope" value="Bacteria"/>
</dbReference>
<dbReference type="PANTHER" id="PTHR43745">
    <property type="entry name" value="NITROREDUCTASE MJ1384-RELATED"/>
    <property type="match status" value="1"/>
</dbReference>
<sequence length="393" mass="42653">MRVRRCKVLYLEPREEVAFDLQDLLAGGDGVARQRRWFALAPHSRGQVPVDAAARDVLGGLSPERWVEEEMLSPAQREALPALVEAGLVVCDEPAHAAMLARDEALRAAHWHPLAATAHALTRWNGVDTTEAMRNTGTQTAPELRQVLGPPPPEAIVPPRAGAPLPLPVPEATGFDALLRRRATCRNFDRGRPLPMEELSRLLHRVFAAQGTVRVTGDTVFLKKNSPSGGGLHPVEAYLLVQQVEGLDAGLYHYDPLAHALRPLPAPPGSLDGFALQAVAGQTWFAQAHVLAILAPRYARNFWKYRQHAKAHRAVVLEAGHLSQTLYLAATEAGLAAYVTCAINEDCLDEALGLDPVNEGVLAVCGFGWRGQVMETMELDPLGAAWQVPPPPN</sequence>
<dbReference type="SUPFAM" id="SSF55469">
    <property type="entry name" value="FMN-dependent nitroreductase-like"/>
    <property type="match status" value="1"/>
</dbReference>
<dbReference type="GO" id="GO:0016491">
    <property type="term" value="F:oxidoreductase activity"/>
    <property type="evidence" value="ECO:0007669"/>
    <property type="project" value="InterPro"/>
</dbReference>
<dbReference type="Pfam" id="PF00881">
    <property type="entry name" value="Nitroreductase"/>
    <property type="match status" value="1"/>
</dbReference>
<dbReference type="OrthoDB" id="3723182at2"/>
<dbReference type="InterPro" id="IPR020051">
    <property type="entry name" value="SagB-type_dehydrogenase"/>
</dbReference>
<dbReference type="InterPro" id="IPR029479">
    <property type="entry name" value="Nitroreductase"/>
</dbReference>
<dbReference type="Gene3D" id="3.40.109.10">
    <property type="entry name" value="NADH Oxidase"/>
    <property type="match status" value="1"/>
</dbReference>
<dbReference type="InterPro" id="IPR000415">
    <property type="entry name" value="Nitroreductase-like"/>
</dbReference>
<proteinExistence type="predicted"/>
<protein>
    <submittedName>
        <fullName evidence="2">SagB-type dehydrogenase domain</fullName>
    </submittedName>
</protein>
<dbReference type="RefSeq" id="WP_013533835.1">
    <property type="nucleotide sequence ID" value="NC_014924.1"/>
</dbReference>
<name>E6WPQ0_PSEUU</name>
<dbReference type="CDD" id="cd02142">
    <property type="entry name" value="McbC_SagB-like_oxidoreductase"/>
    <property type="match status" value="1"/>
</dbReference>
<keyword evidence="3" id="KW-1185">Reference proteome</keyword>
<evidence type="ECO:0000259" key="1">
    <source>
        <dbReference type="Pfam" id="PF00881"/>
    </source>
</evidence>
<gene>
    <name evidence="2" type="ordered locus">Psesu_0143</name>
</gene>
<dbReference type="EMBL" id="CP002446">
    <property type="protein sequence ID" value="ADV26005.1"/>
    <property type="molecule type" value="Genomic_DNA"/>
</dbReference>
<organism evidence="2 3">
    <name type="scientific">Pseudoxanthomonas suwonensis (strain 11-1)</name>
    <dbReference type="NCBI Taxonomy" id="743721"/>
    <lineage>
        <taxon>Bacteria</taxon>
        <taxon>Pseudomonadati</taxon>
        <taxon>Pseudomonadota</taxon>
        <taxon>Gammaproteobacteria</taxon>
        <taxon>Lysobacterales</taxon>
        <taxon>Lysobacteraceae</taxon>
        <taxon>Pseudoxanthomonas</taxon>
    </lineage>
</organism>
<dbReference type="PANTHER" id="PTHR43745:SF2">
    <property type="entry name" value="NITROREDUCTASE MJ1384-RELATED"/>
    <property type="match status" value="1"/>
</dbReference>
<feature type="domain" description="Nitroreductase" evidence="1">
    <location>
        <begin position="179"/>
        <end position="369"/>
    </location>
</feature>
<dbReference type="NCBIfam" id="TIGR03605">
    <property type="entry name" value="antibiot_sagB"/>
    <property type="match status" value="1"/>
</dbReference>
<evidence type="ECO:0000313" key="2">
    <source>
        <dbReference type="EMBL" id="ADV26005.1"/>
    </source>
</evidence>
<evidence type="ECO:0000313" key="3">
    <source>
        <dbReference type="Proteomes" id="UP000008632"/>
    </source>
</evidence>
<dbReference type="HOGENOM" id="CLU_059362_0_2_6"/>
<dbReference type="KEGG" id="psu:Psesu_0143"/>